<gene>
    <name evidence="1" type="ORF">C8D97_110129</name>
</gene>
<accession>A0A316FGI2</accession>
<dbReference type="RefSeq" id="WP_109764448.1">
    <property type="nucleotide sequence ID" value="NZ_QGGU01000010.1"/>
</dbReference>
<sequence length="307" mass="34146">MKSNQTTAPLQQQLVTGERFNELANLSLKDLRPGDVILSRGICPGKKFCISDVIVKLDGGDYSHAAFFDGEHFVQATTKGVKASDPVRQKEHQSYLHVYRFHNEQGEPLDSPSLPSKPLVDVSHTLLNTPYAYDELVLVATLVLMRQITHVSLLKDIIEVFGGVALTKLRNWIKKHVLHNDEDSIICSELVARTYWSASPSKGVPYGLPIPITHRHKLKALATADASDVESQQDYQELMRNLESLLSETQPQLMTAIDLHREQQQLMQGANSRDVLIGGSTLLPANCVSPCDLQRSPALKLMGNYID</sequence>
<organism evidence="1 2">
    <name type="scientific">Pleionea mediterranea</name>
    <dbReference type="NCBI Taxonomy" id="523701"/>
    <lineage>
        <taxon>Bacteria</taxon>
        <taxon>Pseudomonadati</taxon>
        <taxon>Pseudomonadota</taxon>
        <taxon>Gammaproteobacteria</taxon>
        <taxon>Oceanospirillales</taxon>
        <taxon>Pleioneaceae</taxon>
        <taxon>Pleionea</taxon>
    </lineage>
</organism>
<name>A0A316FGI2_9GAMM</name>
<keyword evidence="2" id="KW-1185">Reference proteome</keyword>
<evidence type="ECO:0000313" key="1">
    <source>
        <dbReference type="EMBL" id="PWK47914.1"/>
    </source>
</evidence>
<dbReference type="AlphaFoldDB" id="A0A316FGI2"/>
<evidence type="ECO:0000313" key="2">
    <source>
        <dbReference type="Proteomes" id="UP000245790"/>
    </source>
</evidence>
<dbReference type="InterPro" id="IPR038765">
    <property type="entry name" value="Papain-like_cys_pep_sf"/>
</dbReference>
<protein>
    <recommendedName>
        <fullName evidence="3">Permuted papain-like amidase YaeF/Yiix C92 family enzyme</fullName>
    </recommendedName>
</protein>
<evidence type="ECO:0008006" key="3">
    <source>
        <dbReference type="Google" id="ProtNLM"/>
    </source>
</evidence>
<dbReference type="Gene3D" id="3.90.1720.10">
    <property type="entry name" value="endopeptidase domain like (from Nostoc punctiforme)"/>
    <property type="match status" value="1"/>
</dbReference>
<dbReference type="OrthoDB" id="9155498at2"/>
<dbReference type="EMBL" id="QGGU01000010">
    <property type="protein sequence ID" value="PWK47914.1"/>
    <property type="molecule type" value="Genomic_DNA"/>
</dbReference>
<reference evidence="1 2" key="1">
    <citation type="submission" date="2018-05" db="EMBL/GenBank/DDBJ databases">
        <title>Genomic Encyclopedia of Type Strains, Phase IV (KMG-IV): sequencing the most valuable type-strain genomes for metagenomic binning, comparative biology and taxonomic classification.</title>
        <authorList>
            <person name="Goeker M."/>
        </authorList>
    </citation>
    <scope>NUCLEOTIDE SEQUENCE [LARGE SCALE GENOMIC DNA]</scope>
    <source>
        <strain evidence="1 2">DSM 25350</strain>
    </source>
</reference>
<proteinExistence type="predicted"/>
<comment type="caution">
    <text evidence="1">The sequence shown here is derived from an EMBL/GenBank/DDBJ whole genome shotgun (WGS) entry which is preliminary data.</text>
</comment>
<dbReference type="SUPFAM" id="SSF54001">
    <property type="entry name" value="Cysteine proteinases"/>
    <property type="match status" value="1"/>
</dbReference>
<dbReference type="Proteomes" id="UP000245790">
    <property type="component" value="Unassembled WGS sequence"/>
</dbReference>